<dbReference type="Gene3D" id="2.20.70.10">
    <property type="match status" value="3"/>
</dbReference>
<dbReference type="SUPFAM" id="SSF51045">
    <property type="entry name" value="WW domain"/>
    <property type="match status" value="3"/>
</dbReference>
<dbReference type="InterPro" id="IPR002713">
    <property type="entry name" value="FF_domain"/>
</dbReference>
<protein>
    <submittedName>
        <fullName evidence="7">Transcription elongation regulator 1 isoform X1</fullName>
    </submittedName>
</protein>
<dbReference type="FunFam" id="1.10.10.440:FF:000005">
    <property type="entry name" value="Transcription elongation regulator 1 (CA150)"/>
    <property type="match status" value="1"/>
</dbReference>
<feature type="compositionally biased region" description="Pro residues" evidence="3">
    <location>
        <begin position="139"/>
        <end position="150"/>
    </location>
</feature>
<feature type="region of interest" description="Disordered" evidence="3">
    <location>
        <begin position="139"/>
        <end position="159"/>
    </location>
</feature>
<dbReference type="GO" id="GO:0005634">
    <property type="term" value="C:nucleus"/>
    <property type="evidence" value="ECO:0007669"/>
    <property type="project" value="TreeGrafter"/>
</dbReference>
<feature type="coiled-coil region" evidence="2">
    <location>
        <begin position="686"/>
        <end position="713"/>
    </location>
</feature>
<keyword evidence="2" id="KW-0175">Coiled coil</keyword>
<sequence>MEDGYMEQQDVSLNEVSRSDAPEAEAGKDFAEYTGYEEGYEEEDGGNNFRGNRGRGSFRSRGRGPPPGWMNGPPPPMRFRGRGYGPTGPPMRGRGFFRGRGGPRFGPNGPNFDNNWGPMGPPPPNMMCPPPFGPPPGMMPPGGPMGPPPNMMNQPPYGGPPGMPPPGMNPEVWVETKTDEGKSYYYHARSRETTWTRPVEGPNCKVITHGEMEILVASGQIPQISAQGVGMNGPMGQAPLVMPNGMMLPGAQHQYMGPPPWGKDDKDKASESVVSSMTDNDEMPPGEAVPGQQQTNGYNAYQQGESYGPPGWPAWGWPPAVNNPSNPEAAPGAWPSSGAAPQCEPAEQPRAPPTVPMPKKETVISPKLLELAAEWTSHKAPDGRPYYYNASKQESVWEKPAVLKELDDIKSLIAAEKGEKYPNIEIDPSKIVVIDVEEDEEPQSNTDAEKEAAAAEKEKQKEEKEKAEKERLEKEKADKEKTEKEAAEKEKAKHGRRPISTTPIVGTPWCVVWTDDGRVFFHNPTELTSVWDRPELLIGRPDVDRAVTNPPAAVLDLLRITSTVGGKESEPGVSSTTPSVTSTADTKRPADADADAAAAAATAAKKPKIEEKLEEVSAAEAEARAARVRVAVPHEQRVASFRAMLREKNVSAFSTWDKELHKIVFEPRYLVLNCKERRQIFNQYVTERAEEERKEKKNRLLAKKANFKQLLDEAKLHTKSSFLDFSSKHGRDERFKAIEKPRDREVYFNEYLAEIRKRDKEEKERKREQAKLEFIALLKEKSVDRHARWVDVKKKLDSEARYKAVETSGLREDYFREYCKLVKEERKKEKDGKDKGVSKKEKKDKERDKEKKKKEKGEPKQEPPPAEPAVEAGNTGEGAGGEGSAPTVDEEAAAREREARAAASIKERERQVQRALATSLRDRDKERQYHKRDEAVQHFNALLADLVRNPDLTWREAKKQLKKDHRFGLAELLAKEDKERLFSQHTNNLASKRRDKLRGILTELGVSCTAAWKEVKETLSSDPTTPAYASATQMEREFRDYQRDKQSAAKTALRQLLLETRSLTHRTRAQLRDHTHVHDALAHDARYTALDHIPEEREQMIASYLEELEKKGPPPPPTATEPSRRNKH</sequence>
<dbReference type="PANTHER" id="PTHR15377">
    <property type="entry name" value="TRANSCRIPTION ELONGATION REGULATOR 1"/>
    <property type="match status" value="1"/>
</dbReference>
<dbReference type="Pfam" id="PF23517">
    <property type="entry name" value="WW_TCERG1"/>
    <property type="match status" value="1"/>
</dbReference>
<feature type="region of interest" description="Disordered" evidence="3">
    <location>
        <begin position="254"/>
        <end position="359"/>
    </location>
</feature>
<dbReference type="InterPro" id="IPR045148">
    <property type="entry name" value="TCRG1-like"/>
</dbReference>
<name>A0A6J2JNX6_BOMMA</name>
<dbReference type="PANTHER" id="PTHR15377:SF3">
    <property type="entry name" value="WW DOMAIN-CONTAINING PROTEIN"/>
    <property type="match status" value="1"/>
</dbReference>
<feature type="compositionally biased region" description="Low complexity" evidence="3">
    <location>
        <begin position="105"/>
        <end position="118"/>
    </location>
</feature>
<dbReference type="FunFam" id="2.20.70.10:FF:000049">
    <property type="entry name" value="Transcription elongation regulator 1-like"/>
    <property type="match status" value="1"/>
</dbReference>
<reference evidence="7" key="1">
    <citation type="submission" date="2025-08" db="UniProtKB">
        <authorList>
            <consortium name="RefSeq"/>
        </authorList>
    </citation>
    <scope>IDENTIFICATION</scope>
    <source>
        <tissue evidence="7">Silk gland</tissue>
    </source>
</reference>
<dbReference type="InterPro" id="IPR036517">
    <property type="entry name" value="FF_domain_sf"/>
</dbReference>
<feature type="region of interest" description="Disordered" evidence="3">
    <location>
        <begin position="1101"/>
        <end position="1128"/>
    </location>
</feature>
<evidence type="ECO:0000256" key="3">
    <source>
        <dbReference type="SAM" id="MobiDB-lite"/>
    </source>
</evidence>
<feature type="compositionally biased region" description="Basic and acidic residues" evidence="3">
    <location>
        <begin position="892"/>
        <end position="910"/>
    </location>
</feature>
<evidence type="ECO:0000259" key="4">
    <source>
        <dbReference type="PROSITE" id="PS50020"/>
    </source>
</evidence>
<organism evidence="6 7">
    <name type="scientific">Bombyx mandarina</name>
    <name type="common">Wild silk moth</name>
    <name type="synonym">Wild silkworm</name>
    <dbReference type="NCBI Taxonomy" id="7092"/>
    <lineage>
        <taxon>Eukaryota</taxon>
        <taxon>Metazoa</taxon>
        <taxon>Ecdysozoa</taxon>
        <taxon>Arthropoda</taxon>
        <taxon>Hexapoda</taxon>
        <taxon>Insecta</taxon>
        <taxon>Pterygota</taxon>
        <taxon>Neoptera</taxon>
        <taxon>Endopterygota</taxon>
        <taxon>Lepidoptera</taxon>
        <taxon>Glossata</taxon>
        <taxon>Ditrysia</taxon>
        <taxon>Bombycoidea</taxon>
        <taxon>Bombycidae</taxon>
        <taxon>Bombycinae</taxon>
        <taxon>Bombyx</taxon>
    </lineage>
</organism>
<dbReference type="InterPro" id="IPR057565">
    <property type="entry name" value="WW_TCRG1_3rd"/>
</dbReference>
<feature type="compositionally biased region" description="Low complexity" evidence="3">
    <location>
        <begin position="571"/>
        <end position="584"/>
    </location>
</feature>
<feature type="domain" description="WW" evidence="4">
    <location>
        <begin position="167"/>
        <end position="200"/>
    </location>
</feature>
<feature type="region of interest" description="Disordered" evidence="3">
    <location>
        <begin position="438"/>
        <end position="500"/>
    </location>
</feature>
<feature type="compositionally biased region" description="Basic residues" evidence="3">
    <location>
        <begin position="52"/>
        <end position="62"/>
    </location>
</feature>
<evidence type="ECO:0000313" key="7">
    <source>
        <dbReference type="RefSeq" id="XP_028031260.1"/>
    </source>
</evidence>
<feature type="compositionally biased region" description="Basic and acidic residues" evidence="3">
    <location>
        <begin position="827"/>
        <end position="861"/>
    </location>
</feature>
<dbReference type="InterPro" id="IPR001202">
    <property type="entry name" value="WW_dom"/>
</dbReference>
<keyword evidence="6" id="KW-1185">Reference proteome</keyword>
<feature type="domain" description="WW" evidence="4">
    <location>
        <begin position="503"/>
        <end position="536"/>
    </location>
</feature>
<feature type="compositionally biased region" description="Low complexity" evidence="3">
    <location>
        <begin position="595"/>
        <end position="604"/>
    </location>
</feature>
<feature type="coiled-coil region" evidence="2">
    <location>
        <begin position="753"/>
        <end position="780"/>
    </location>
</feature>
<dbReference type="KEGG" id="bman:114243835"/>
<dbReference type="PROSITE" id="PS01159">
    <property type="entry name" value="WW_DOMAIN_1"/>
    <property type="match status" value="1"/>
</dbReference>
<keyword evidence="1" id="KW-0677">Repeat</keyword>
<feature type="domain" description="FF" evidence="5">
    <location>
        <begin position="634"/>
        <end position="687"/>
    </location>
</feature>
<feature type="compositionally biased region" description="Low complexity" evidence="3">
    <location>
        <begin position="327"/>
        <end position="341"/>
    </location>
</feature>
<dbReference type="GO" id="GO:0070063">
    <property type="term" value="F:RNA polymerase binding"/>
    <property type="evidence" value="ECO:0007669"/>
    <property type="project" value="InterPro"/>
</dbReference>
<evidence type="ECO:0000256" key="2">
    <source>
        <dbReference type="SAM" id="Coils"/>
    </source>
</evidence>
<feature type="compositionally biased region" description="Basic and acidic residues" evidence="3">
    <location>
        <begin position="447"/>
        <end position="491"/>
    </location>
</feature>
<feature type="region of interest" description="Disordered" evidence="3">
    <location>
        <begin position="565"/>
        <end position="605"/>
    </location>
</feature>
<feature type="domain" description="WW" evidence="4">
    <location>
        <begin position="369"/>
        <end position="402"/>
    </location>
</feature>
<evidence type="ECO:0000259" key="5">
    <source>
        <dbReference type="PROSITE" id="PS51676"/>
    </source>
</evidence>
<dbReference type="AlphaFoldDB" id="A0A6J2JNX6"/>
<feature type="compositionally biased region" description="Polar residues" evidence="3">
    <location>
        <begin position="291"/>
        <end position="305"/>
    </location>
</feature>
<dbReference type="SMART" id="SM00441">
    <property type="entry name" value="FF"/>
    <property type="match status" value="5"/>
</dbReference>
<dbReference type="RefSeq" id="XP_028031260.1">
    <property type="nucleotide sequence ID" value="XM_028175459.1"/>
</dbReference>
<feature type="region of interest" description="Disordered" evidence="3">
    <location>
        <begin position="827"/>
        <end position="910"/>
    </location>
</feature>
<dbReference type="CDD" id="cd00201">
    <property type="entry name" value="WW"/>
    <property type="match status" value="3"/>
</dbReference>
<dbReference type="Pfam" id="PF01846">
    <property type="entry name" value="FF"/>
    <property type="match status" value="4"/>
</dbReference>
<dbReference type="SUPFAM" id="SSF81698">
    <property type="entry name" value="FF domain"/>
    <property type="match status" value="4"/>
</dbReference>
<dbReference type="OrthoDB" id="63972at2759"/>
<feature type="compositionally biased region" description="Pro residues" evidence="3">
    <location>
        <begin position="64"/>
        <end position="77"/>
    </location>
</feature>
<evidence type="ECO:0000313" key="6">
    <source>
        <dbReference type="Proteomes" id="UP000504629"/>
    </source>
</evidence>
<evidence type="ECO:0000256" key="1">
    <source>
        <dbReference type="ARBA" id="ARBA00022737"/>
    </source>
</evidence>
<dbReference type="FunFam" id="1.10.10.440:FF:000001">
    <property type="entry name" value="Transcription elongation regulator 1 like"/>
    <property type="match status" value="1"/>
</dbReference>
<dbReference type="Gene3D" id="1.10.10.440">
    <property type="entry name" value="FF domain"/>
    <property type="match status" value="6"/>
</dbReference>
<dbReference type="GO" id="GO:0003712">
    <property type="term" value="F:transcription coregulator activity"/>
    <property type="evidence" value="ECO:0007669"/>
    <property type="project" value="TreeGrafter"/>
</dbReference>
<dbReference type="Proteomes" id="UP000504629">
    <property type="component" value="Unplaced"/>
</dbReference>
<dbReference type="GeneID" id="114243835"/>
<proteinExistence type="predicted"/>
<dbReference type="InterPro" id="IPR036020">
    <property type="entry name" value="WW_dom_sf"/>
</dbReference>
<gene>
    <name evidence="7" type="primary">LOC114243835</name>
</gene>
<dbReference type="PROSITE" id="PS51676">
    <property type="entry name" value="FF"/>
    <property type="match status" value="2"/>
</dbReference>
<feature type="compositionally biased region" description="Basic and acidic residues" evidence="3">
    <location>
        <begin position="17"/>
        <end position="31"/>
    </location>
</feature>
<dbReference type="Pfam" id="PF00397">
    <property type="entry name" value="WW"/>
    <property type="match status" value="2"/>
</dbReference>
<feature type="domain" description="FF" evidence="5">
    <location>
        <begin position="699"/>
        <end position="754"/>
    </location>
</feature>
<dbReference type="PROSITE" id="PS50020">
    <property type="entry name" value="WW_DOMAIN_2"/>
    <property type="match status" value="3"/>
</dbReference>
<accession>A0A6J2JNX6</accession>
<feature type="region of interest" description="Disordered" evidence="3">
    <location>
        <begin position="1"/>
        <end position="118"/>
    </location>
</feature>
<dbReference type="SMART" id="SM00456">
    <property type="entry name" value="WW"/>
    <property type="match status" value="3"/>
</dbReference>